<reference evidence="1" key="1">
    <citation type="journal article" date="2020" name="mSystems">
        <title>Genome- and Community-Level Interaction Insights into Carbon Utilization and Element Cycling Functions of Hydrothermarchaeota in Hydrothermal Sediment.</title>
        <authorList>
            <person name="Zhou Z."/>
            <person name="Liu Y."/>
            <person name="Xu W."/>
            <person name="Pan J."/>
            <person name="Luo Z.H."/>
            <person name="Li M."/>
        </authorList>
    </citation>
    <scope>NUCLEOTIDE SEQUENCE [LARGE SCALE GENOMIC DNA]</scope>
    <source>
        <strain evidence="1">SpSt-417</strain>
    </source>
</reference>
<proteinExistence type="predicted"/>
<name>A0A7C4TLU3_UNCKA</name>
<comment type="caution">
    <text evidence="1">The sequence shown here is derived from an EMBL/GenBank/DDBJ whole genome shotgun (WGS) entry which is preliminary data.</text>
</comment>
<dbReference type="AlphaFoldDB" id="A0A7C4TLU3"/>
<dbReference type="EMBL" id="DSRT01000189">
    <property type="protein sequence ID" value="HGW29964.1"/>
    <property type="molecule type" value="Genomic_DNA"/>
</dbReference>
<sequence>MLKAQNKRVPLEKLQFGWHEFDLERREVLHLIDLAVLLHGVQLTCQPAKEHVEKTLQFGEIGWLTIRGVVYQMGQVRILHKKKGAVAPSQKPYG</sequence>
<evidence type="ECO:0000313" key="1">
    <source>
        <dbReference type="EMBL" id="HGW29964.1"/>
    </source>
</evidence>
<gene>
    <name evidence="1" type="ORF">ENR63_03520</name>
</gene>
<accession>A0A7C4TLU3</accession>
<organism evidence="1">
    <name type="scientific">candidate division WWE3 bacterium</name>
    <dbReference type="NCBI Taxonomy" id="2053526"/>
    <lineage>
        <taxon>Bacteria</taxon>
        <taxon>Katanobacteria</taxon>
    </lineage>
</organism>
<protein>
    <submittedName>
        <fullName evidence="1">Uncharacterized protein</fullName>
    </submittedName>
</protein>